<proteinExistence type="predicted"/>
<dbReference type="AlphaFoldDB" id="A0A0A9B6U6"/>
<feature type="region of interest" description="Disordered" evidence="1">
    <location>
        <begin position="37"/>
        <end position="60"/>
    </location>
</feature>
<accession>A0A0A9B6U6</accession>
<organism evidence="2">
    <name type="scientific">Arundo donax</name>
    <name type="common">Giant reed</name>
    <name type="synonym">Donax arundinaceus</name>
    <dbReference type="NCBI Taxonomy" id="35708"/>
    <lineage>
        <taxon>Eukaryota</taxon>
        <taxon>Viridiplantae</taxon>
        <taxon>Streptophyta</taxon>
        <taxon>Embryophyta</taxon>
        <taxon>Tracheophyta</taxon>
        <taxon>Spermatophyta</taxon>
        <taxon>Magnoliopsida</taxon>
        <taxon>Liliopsida</taxon>
        <taxon>Poales</taxon>
        <taxon>Poaceae</taxon>
        <taxon>PACMAD clade</taxon>
        <taxon>Arundinoideae</taxon>
        <taxon>Arundineae</taxon>
        <taxon>Arundo</taxon>
    </lineage>
</organism>
<reference evidence="2" key="1">
    <citation type="submission" date="2014-09" db="EMBL/GenBank/DDBJ databases">
        <authorList>
            <person name="Magalhaes I.L.F."/>
            <person name="Oliveira U."/>
            <person name="Santos F.R."/>
            <person name="Vidigal T.H.D.A."/>
            <person name="Brescovit A.D."/>
            <person name="Santos A.J."/>
        </authorList>
    </citation>
    <scope>NUCLEOTIDE SEQUENCE</scope>
    <source>
        <tissue evidence="2">Shoot tissue taken approximately 20 cm above the soil surface</tissue>
    </source>
</reference>
<dbReference type="EMBL" id="GBRH01240985">
    <property type="protein sequence ID" value="JAD56910.1"/>
    <property type="molecule type" value="Transcribed_RNA"/>
</dbReference>
<evidence type="ECO:0000313" key="2">
    <source>
        <dbReference type="EMBL" id="JAD56910.1"/>
    </source>
</evidence>
<reference evidence="2" key="2">
    <citation type="journal article" date="2015" name="Data Brief">
        <title>Shoot transcriptome of the giant reed, Arundo donax.</title>
        <authorList>
            <person name="Barrero R.A."/>
            <person name="Guerrero F.D."/>
            <person name="Moolhuijzen P."/>
            <person name="Goolsby J.A."/>
            <person name="Tidwell J."/>
            <person name="Bellgard S.E."/>
            <person name="Bellgard M.I."/>
        </authorList>
    </citation>
    <scope>NUCLEOTIDE SEQUENCE</scope>
    <source>
        <tissue evidence="2">Shoot tissue taken approximately 20 cm above the soil surface</tissue>
    </source>
</reference>
<evidence type="ECO:0000256" key="1">
    <source>
        <dbReference type="SAM" id="MobiDB-lite"/>
    </source>
</evidence>
<sequence>MLMILSPLSSALWVDCKPMRHHACDLIGNSSPVHRKCSSRCSNSKEERGDGVKLTTTKKR</sequence>
<protein>
    <submittedName>
        <fullName evidence="2">Uncharacterized protein</fullName>
    </submittedName>
</protein>
<name>A0A0A9B6U6_ARUDO</name>